<keyword evidence="13" id="KW-1185">Reference proteome</keyword>
<dbReference type="EMBL" id="FPKR01000008">
    <property type="protein sequence ID" value="SFZ76987.1"/>
    <property type="molecule type" value="Genomic_DNA"/>
</dbReference>
<dbReference type="Pfam" id="PF00923">
    <property type="entry name" value="TAL_FSA"/>
    <property type="match status" value="1"/>
</dbReference>
<dbReference type="GO" id="GO:0004801">
    <property type="term" value="F:transaldolase activity"/>
    <property type="evidence" value="ECO:0007669"/>
    <property type="project" value="UniProtKB-UniRule"/>
</dbReference>
<evidence type="ECO:0000256" key="7">
    <source>
        <dbReference type="ARBA" id="ARBA00022679"/>
    </source>
</evidence>
<protein>
    <recommendedName>
        <fullName evidence="5 11">Transaldolase</fullName>
        <ecNumber evidence="5 11">2.2.1.2</ecNumber>
    </recommendedName>
</protein>
<evidence type="ECO:0000256" key="8">
    <source>
        <dbReference type="ARBA" id="ARBA00023126"/>
    </source>
</evidence>
<keyword evidence="7 11" id="KW-0808">Transferase</keyword>
<dbReference type="PANTHER" id="PTHR10683">
    <property type="entry name" value="TRANSALDOLASE"/>
    <property type="match status" value="1"/>
</dbReference>
<dbReference type="NCBIfam" id="TIGR00876">
    <property type="entry name" value="tal_mycobact"/>
    <property type="match status" value="1"/>
</dbReference>
<keyword evidence="8 11" id="KW-0570">Pentose shunt</keyword>
<keyword evidence="9 11" id="KW-0704">Schiff base</keyword>
<dbReference type="HAMAP" id="MF_00493">
    <property type="entry name" value="Transaldolase_2"/>
    <property type="match status" value="1"/>
</dbReference>
<organism evidence="12 13">
    <name type="scientific">Chitinimonas taiwanensis DSM 18899</name>
    <dbReference type="NCBI Taxonomy" id="1121279"/>
    <lineage>
        <taxon>Bacteria</taxon>
        <taxon>Pseudomonadati</taxon>
        <taxon>Pseudomonadota</taxon>
        <taxon>Betaproteobacteria</taxon>
        <taxon>Neisseriales</taxon>
        <taxon>Chitinibacteraceae</taxon>
        <taxon>Chitinimonas</taxon>
    </lineage>
</organism>
<evidence type="ECO:0000256" key="9">
    <source>
        <dbReference type="ARBA" id="ARBA00023270"/>
    </source>
</evidence>
<reference evidence="12 13" key="1">
    <citation type="submission" date="2016-11" db="EMBL/GenBank/DDBJ databases">
        <authorList>
            <person name="Jaros S."/>
            <person name="Januszkiewicz K."/>
            <person name="Wedrychowicz H."/>
        </authorList>
    </citation>
    <scope>NUCLEOTIDE SEQUENCE [LARGE SCALE GENOMIC DNA]</scope>
    <source>
        <strain evidence="12 13">DSM 18899</strain>
    </source>
</reference>
<evidence type="ECO:0000313" key="12">
    <source>
        <dbReference type="EMBL" id="SFZ76987.1"/>
    </source>
</evidence>
<dbReference type="SUPFAM" id="SSF51569">
    <property type="entry name" value="Aldolase"/>
    <property type="match status" value="1"/>
</dbReference>
<comment type="subcellular location">
    <subcellularLocation>
        <location evidence="2 11">Cytoplasm</location>
    </subcellularLocation>
</comment>
<dbReference type="Gene3D" id="3.20.20.70">
    <property type="entry name" value="Aldolase class I"/>
    <property type="match status" value="1"/>
</dbReference>
<evidence type="ECO:0000256" key="1">
    <source>
        <dbReference type="ARBA" id="ARBA00003518"/>
    </source>
</evidence>
<keyword evidence="6 11" id="KW-0963">Cytoplasm</keyword>
<evidence type="ECO:0000256" key="6">
    <source>
        <dbReference type="ARBA" id="ARBA00022490"/>
    </source>
</evidence>
<feature type="active site" description="Schiff-base intermediate with substrate" evidence="11">
    <location>
        <position position="138"/>
    </location>
</feature>
<dbReference type="RefSeq" id="WP_072428698.1">
    <property type="nucleotide sequence ID" value="NZ_FPKR01000008.1"/>
</dbReference>
<evidence type="ECO:0000256" key="3">
    <source>
        <dbReference type="ARBA" id="ARBA00004857"/>
    </source>
</evidence>
<dbReference type="InterPro" id="IPR018225">
    <property type="entry name" value="Transaldolase_AS"/>
</dbReference>
<dbReference type="PANTHER" id="PTHR10683:SF31">
    <property type="entry name" value="TRANSALDOLASE"/>
    <property type="match status" value="1"/>
</dbReference>
<dbReference type="InterPro" id="IPR004732">
    <property type="entry name" value="Transaldolase_2"/>
</dbReference>
<name>A0A1K2HJT7_9NEIS</name>
<comment type="catalytic activity">
    <reaction evidence="10 11">
        <text>D-sedoheptulose 7-phosphate + D-glyceraldehyde 3-phosphate = D-erythrose 4-phosphate + beta-D-fructose 6-phosphate</text>
        <dbReference type="Rhea" id="RHEA:17053"/>
        <dbReference type="ChEBI" id="CHEBI:16897"/>
        <dbReference type="ChEBI" id="CHEBI:57483"/>
        <dbReference type="ChEBI" id="CHEBI:57634"/>
        <dbReference type="ChEBI" id="CHEBI:59776"/>
        <dbReference type="EC" id="2.2.1.2"/>
    </reaction>
</comment>
<evidence type="ECO:0000256" key="4">
    <source>
        <dbReference type="ARBA" id="ARBA00008426"/>
    </source>
</evidence>
<gene>
    <name evidence="11" type="primary">tal</name>
    <name evidence="12" type="ORF">SAMN02745887_02180</name>
</gene>
<dbReference type="PROSITE" id="PS01054">
    <property type="entry name" value="TRANSALDOLASE_1"/>
    <property type="match status" value="1"/>
</dbReference>
<sequence>MNPLLQAKQLGQRIWLDNLSRELLAGPLQKLITEDGLAGVTSNPAIFQKSISSGAGYADDLARLKTQDLSTEQRFEALAVPDVQRACDLFASSYQASEGLDGYVSLEVSPYLARDTQGTEAAAKRLWAAIARPNAMIKIPATPESLPAFTAAIAAGINVNVTLMFGQQHCDAVFDAYVAGLRQRLAQGGDLRHVQSVASLFLSRVDTLIDGKLDAIGGEALSLKGQAAIAMVRVAYAGWMARWHSDECADLRAAGANIQRLLWASTGTKNPAYPDTLYVDELIGPSTVNTLPDATLAAFRDHGTATAKLTHGQEEAQAVLAKLAAAGIDMHAVAVQLQVDGLKLFDEAFDKLLALLA</sequence>
<proteinExistence type="inferred from homology"/>
<comment type="similarity">
    <text evidence="4 11">Belongs to the transaldolase family. Type 2 subfamily.</text>
</comment>
<evidence type="ECO:0000256" key="2">
    <source>
        <dbReference type="ARBA" id="ARBA00004496"/>
    </source>
</evidence>
<dbReference type="EC" id="2.2.1.2" evidence="5 11"/>
<comment type="pathway">
    <text evidence="3 11">Carbohydrate degradation; pentose phosphate pathway; D-glyceraldehyde 3-phosphate and beta-D-fructose 6-phosphate from D-ribose 5-phosphate and D-xylulose 5-phosphate (non-oxidative stage): step 2/3.</text>
</comment>
<evidence type="ECO:0000256" key="10">
    <source>
        <dbReference type="ARBA" id="ARBA00048810"/>
    </source>
</evidence>
<dbReference type="InterPro" id="IPR001585">
    <property type="entry name" value="TAL/FSA"/>
</dbReference>
<comment type="function">
    <text evidence="1 11">Transaldolase is important for the balance of metabolites in the pentose-phosphate pathway.</text>
</comment>
<dbReference type="NCBIfam" id="NF002881">
    <property type="entry name" value="PRK03343.1"/>
    <property type="match status" value="1"/>
</dbReference>
<dbReference type="Proteomes" id="UP000186513">
    <property type="component" value="Unassembled WGS sequence"/>
</dbReference>
<dbReference type="GO" id="GO:0006098">
    <property type="term" value="P:pentose-phosphate shunt"/>
    <property type="evidence" value="ECO:0007669"/>
    <property type="project" value="UniProtKB-UniRule"/>
</dbReference>
<dbReference type="STRING" id="1121279.SAMN02745887_02180"/>
<dbReference type="UniPathway" id="UPA00115">
    <property type="reaction ID" value="UER00414"/>
</dbReference>
<evidence type="ECO:0000256" key="11">
    <source>
        <dbReference type="HAMAP-Rule" id="MF_00493"/>
    </source>
</evidence>
<evidence type="ECO:0000313" key="13">
    <source>
        <dbReference type="Proteomes" id="UP000186513"/>
    </source>
</evidence>
<dbReference type="GO" id="GO:0005737">
    <property type="term" value="C:cytoplasm"/>
    <property type="evidence" value="ECO:0007669"/>
    <property type="project" value="UniProtKB-SubCell"/>
</dbReference>
<dbReference type="OrthoDB" id="9809101at2"/>
<dbReference type="InterPro" id="IPR013785">
    <property type="entry name" value="Aldolase_TIM"/>
</dbReference>
<dbReference type="CDD" id="cd00955">
    <property type="entry name" value="Transaldolase_like"/>
    <property type="match status" value="1"/>
</dbReference>
<dbReference type="GO" id="GO:0005975">
    <property type="term" value="P:carbohydrate metabolic process"/>
    <property type="evidence" value="ECO:0007669"/>
    <property type="project" value="InterPro"/>
</dbReference>
<dbReference type="PIRSF" id="PIRSF036915">
    <property type="entry name" value="Trnald_Bac_Plnt"/>
    <property type="match status" value="1"/>
</dbReference>
<accession>A0A1K2HJT7</accession>
<dbReference type="AlphaFoldDB" id="A0A1K2HJT7"/>
<evidence type="ECO:0000256" key="5">
    <source>
        <dbReference type="ARBA" id="ARBA00013151"/>
    </source>
</evidence>